<evidence type="ECO:0000259" key="3">
    <source>
        <dbReference type="Pfam" id="PF03372"/>
    </source>
</evidence>
<sequence length="725" mass="81258">MVTEIAPAPPGGSAGATAGQPPEERGSRSDSGASGESGMGEAITAANDPNTAPQPNSNRVGTNVRINDDAASQHNPSFRAGDTEENTPNSVDTICDPRPNTLESNQLARKTTLRVATLNDHTNNKWGKIPQLMNEHRIGILMIQEAHLSAERLSSIEKLYERNLQIFNSAHPSAPSQKEGVAILVNKKLVNADGAQMTEVVKGRAVQLSLRCMGEDRIHVLCIYAPTSDGVEERRRFFREVQTFYEEHSAVPRPDVMAGDFNNVEDSIDRLPISDTPDMSVDDLDNLKISLGLMLVDGWRGTYPTTRGYTFHRGQKDTAVLSRLDRIYVREPVYNLAREWRILESGIKTDHLMVTVQLTTVNAPSAGRGRPIFPLSIIKDKKLTSTMKDSGMKAMNALLKIENGDTERSETTNPQTILADLKKGWMRAARDREKEIVPKLLAEIKELENKLESIKNVPEMDDKTRASELAAVSKKISDLEIRRRRLQQQNARAKFRKEGNRPTKYWCRLNKEHTPKNLIQAFAREGETTPEGEIVYETNPTKMAEMARKHHDQVQEDETSTKHPDERERDISRVLDSLEKKVSAEDASEIGAEVQFKECVEALWAAESGTAPGLDGIQQEVWKTLLERYIDDEKKERPSFNVIKLLKVAFIDIQANGVCPQTGFADGWMAPLYKKGEKSRVVNYRPITLLNTDYKLLTKILATRLSKVAPELVDNSMTIRNLYGW</sequence>
<feature type="compositionally biased region" description="Basic and acidic residues" evidence="2">
    <location>
        <begin position="559"/>
        <end position="569"/>
    </location>
</feature>
<dbReference type="InterPro" id="IPR036691">
    <property type="entry name" value="Endo/exonu/phosph_ase_sf"/>
</dbReference>
<accession>A0A4V2JZX5</accession>
<dbReference type="PANTHER" id="PTHR19446">
    <property type="entry name" value="REVERSE TRANSCRIPTASES"/>
    <property type="match status" value="1"/>
</dbReference>
<feature type="coiled-coil region" evidence="1">
    <location>
        <begin position="430"/>
        <end position="496"/>
    </location>
</feature>
<evidence type="ECO:0000313" key="4">
    <source>
        <dbReference type="EMBL" id="TBU26613.1"/>
    </source>
</evidence>
<keyword evidence="4" id="KW-0255">Endonuclease</keyword>
<reference evidence="4" key="1">
    <citation type="submission" date="2019-01" db="EMBL/GenBank/DDBJ databases">
        <title>Draft genome sequences of three monokaryotic isolates of the white-rot basidiomycete fungus Dichomitus squalens.</title>
        <authorList>
            <consortium name="DOE Joint Genome Institute"/>
            <person name="Lopez S.C."/>
            <person name="Andreopoulos B."/>
            <person name="Pangilinan J."/>
            <person name="Lipzen A."/>
            <person name="Riley R."/>
            <person name="Ahrendt S."/>
            <person name="Ng V."/>
            <person name="Barry K."/>
            <person name="Daum C."/>
            <person name="Grigoriev I.V."/>
            <person name="Hilden K.S."/>
            <person name="Makela M.R."/>
            <person name="de Vries R.P."/>
        </authorList>
    </citation>
    <scope>NUCLEOTIDE SEQUENCE [LARGE SCALE GENOMIC DNA]</scope>
    <source>
        <strain evidence="4">OM18370.1</strain>
    </source>
</reference>
<feature type="compositionally biased region" description="Low complexity" evidence="2">
    <location>
        <begin position="29"/>
        <end position="42"/>
    </location>
</feature>
<protein>
    <submittedName>
        <fullName evidence="4">Endonuclease/exonuclease/phosphatase</fullName>
    </submittedName>
</protein>
<feature type="region of interest" description="Disordered" evidence="2">
    <location>
        <begin position="1"/>
        <end position="103"/>
    </location>
</feature>
<keyword evidence="4" id="KW-0540">Nuclease</keyword>
<dbReference type="AlphaFoldDB" id="A0A4V2JZX5"/>
<keyword evidence="4" id="KW-0269">Exonuclease</keyword>
<feature type="compositionally biased region" description="Polar residues" evidence="2">
    <location>
        <begin position="47"/>
        <end position="76"/>
    </location>
</feature>
<dbReference type="SUPFAM" id="SSF56219">
    <property type="entry name" value="DNase I-like"/>
    <property type="match status" value="1"/>
</dbReference>
<proteinExistence type="predicted"/>
<evidence type="ECO:0000256" key="1">
    <source>
        <dbReference type="SAM" id="Coils"/>
    </source>
</evidence>
<organism evidence="4">
    <name type="scientific">Dichomitus squalens</name>
    <dbReference type="NCBI Taxonomy" id="114155"/>
    <lineage>
        <taxon>Eukaryota</taxon>
        <taxon>Fungi</taxon>
        <taxon>Dikarya</taxon>
        <taxon>Basidiomycota</taxon>
        <taxon>Agaricomycotina</taxon>
        <taxon>Agaricomycetes</taxon>
        <taxon>Polyporales</taxon>
        <taxon>Polyporaceae</taxon>
        <taxon>Dichomitus</taxon>
    </lineage>
</organism>
<name>A0A4V2JZX5_9APHY</name>
<dbReference type="CDD" id="cd09076">
    <property type="entry name" value="L1-EN"/>
    <property type="match status" value="1"/>
</dbReference>
<dbReference type="Gene3D" id="3.60.10.10">
    <property type="entry name" value="Endonuclease/exonuclease/phosphatase"/>
    <property type="match status" value="1"/>
</dbReference>
<dbReference type="InterPro" id="IPR005135">
    <property type="entry name" value="Endo/exonuclease/phosphatase"/>
</dbReference>
<keyword evidence="4" id="KW-0378">Hydrolase</keyword>
<dbReference type="GO" id="GO:0004527">
    <property type="term" value="F:exonuclease activity"/>
    <property type="evidence" value="ECO:0007669"/>
    <property type="project" value="UniProtKB-KW"/>
</dbReference>
<dbReference type="OrthoDB" id="2799478at2759"/>
<feature type="domain" description="Endonuclease/exonuclease/phosphatase" evidence="3">
    <location>
        <begin position="129"/>
        <end position="336"/>
    </location>
</feature>
<feature type="region of interest" description="Disordered" evidence="2">
    <location>
        <begin position="548"/>
        <end position="569"/>
    </location>
</feature>
<dbReference type="Pfam" id="PF03372">
    <property type="entry name" value="Exo_endo_phos"/>
    <property type="match status" value="1"/>
</dbReference>
<gene>
    <name evidence="4" type="ORF">BD311DRAFT_847588</name>
</gene>
<dbReference type="Proteomes" id="UP000292957">
    <property type="component" value="Unassembled WGS sequence"/>
</dbReference>
<dbReference type="EMBL" id="ML143443">
    <property type="protein sequence ID" value="TBU26613.1"/>
    <property type="molecule type" value="Genomic_DNA"/>
</dbReference>
<evidence type="ECO:0000256" key="2">
    <source>
        <dbReference type="SAM" id="MobiDB-lite"/>
    </source>
</evidence>
<dbReference type="GO" id="GO:0004519">
    <property type="term" value="F:endonuclease activity"/>
    <property type="evidence" value="ECO:0007669"/>
    <property type="project" value="UniProtKB-KW"/>
</dbReference>
<keyword evidence="1" id="KW-0175">Coiled coil</keyword>